<evidence type="ECO:0000256" key="1">
    <source>
        <dbReference type="ARBA" id="ARBA00022630"/>
    </source>
</evidence>
<dbReference type="Pfam" id="PF07992">
    <property type="entry name" value="Pyr_redox_2"/>
    <property type="match status" value="1"/>
</dbReference>
<dbReference type="PRINTS" id="PR00368">
    <property type="entry name" value="FADPNR"/>
</dbReference>
<evidence type="ECO:0000259" key="3">
    <source>
        <dbReference type="Pfam" id="PF07992"/>
    </source>
</evidence>
<dbReference type="EMBL" id="JAGVWE010000004">
    <property type="protein sequence ID" value="MBS3063222.1"/>
    <property type="molecule type" value="Genomic_DNA"/>
</dbReference>
<evidence type="ECO:0000313" key="6">
    <source>
        <dbReference type="Proteomes" id="UP000564964"/>
    </source>
</evidence>
<reference evidence="6" key="1">
    <citation type="journal article" date="2020" name="bioRxiv">
        <title>A rank-normalized archaeal taxonomy based on genome phylogeny resolves widespread incomplete and uneven classifications.</title>
        <authorList>
            <person name="Rinke C."/>
            <person name="Chuvochina M."/>
            <person name="Mussig A.J."/>
            <person name="Chaumeil P.-A."/>
            <person name="Waite D.W."/>
            <person name="Whitman W.B."/>
            <person name="Parks D.H."/>
            <person name="Hugenholtz P."/>
        </authorList>
    </citation>
    <scope>NUCLEOTIDE SEQUENCE [LARGE SCALE GENOMIC DNA]</scope>
</reference>
<dbReference type="EMBL" id="DUGH01000038">
    <property type="protein sequence ID" value="HIH16099.1"/>
    <property type="molecule type" value="Genomic_DNA"/>
</dbReference>
<dbReference type="Proteomes" id="UP000564964">
    <property type="component" value="Unassembled WGS sequence"/>
</dbReference>
<dbReference type="Gene3D" id="3.50.50.60">
    <property type="entry name" value="FAD/NAD(P)-binding domain"/>
    <property type="match status" value="2"/>
</dbReference>
<protein>
    <submittedName>
        <fullName evidence="4">NAD(P)/FAD-dependent oxidoreductase</fullName>
    </submittedName>
</protein>
<dbReference type="AlphaFoldDB" id="A0A7J4JHN6"/>
<dbReference type="SUPFAM" id="SSF51905">
    <property type="entry name" value="FAD/NAD(P)-binding domain"/>
    <property type="match status" value="1"/>
</dbReference>
<dbReference type="InterPro" id="IPR050097">
    <property type="entry name" value="Ferredoxin-NADP_redctase_2"/>
</dbReference>
<dbReference type="InterPro" id="IPR023753">
    <property type="entry name" value="FAD/NAD-binding_dom"/>
</dbReference>
<gene>
    <name evidence="4" type="ORF">HA252_01705</name>
    <name evidence="5" type="ORF">J4203_05075</name>
</gene>
<reference evidence="5" key="3">
    <citation type="submission" date="2021-05" db="EMBL/GenBank/DDBJ databases">
        <title>Protein family content uncovers lineage relationships and bacterial pathway maintenance mechanisms in DPANN archaea.</title>
        <authorList>
            <person name="Castelle C.J."/>
            <person name="Meheust R."/>
            <person name="Jaffe A.L."/>
            <person name="Seitz K."/>
            <person name="Gong X."/>
            <person name="Baker B.J."/>
            <person name="Banfield J.F."/>
        </authorList>
    </citation>
    <scope>NUCLEOTIDE SEQUENCE</scope>
    <source>
        <strain evidence="5">RIFCSPLOWO2_01_FULL_58_19</strain>
    </source>
</reference>
<dbReference type="PANTHER" id="PTHR48105">
    <property type="entry name" value="THIOREDOXIN REDUCTASE 1-RELATED-RELATED"/>
    <property type="match status" value="1"/>
</dbReference>
<organism evidence="4 6">
    <name type="scientific">Candidatus Iainarchaeum sp</name>
    <dbReference type="NCBI Taxonomy" id="3101447"/>
    <lineage>
        <taxon>Archaea</taxon>
        <taxon>Candidatus Iainarchaeota</taxon>
        <taxon>Candidatus Iainarchaeia</taxon>
        <taxon>Candidatus Iainarchaeales</taxon>
        <taxon>Candidatus Iainarchaeaceae</taxon>
        <taxon>Candidatus Iainarchaeum</taxon>
    </lineage>
</organism>
<keyword evidence="1" id="KW-0285">Flavoprotein</keyword>
<sequence length="313" mass="33560">MTRDAIVGGAIVDVLVVGAGPAGLSASIQLQRMGFKPLVLEKNRVGGLLRNARWVENFLGFPDGLAGKRLAALFERQARAQGVEVRKAVVTGVTREKNGFVVRAGRKRFRSRALVLATGTAPRPLGVPGEKALAGKKLFYSVEEMPALKRGQARGWTLAVIGSGDIAFDYALNLADQGIRVRLLLRGSKPKCIPRLRAAVGKHPRIAVYPHAVVRGLSSQGHKALLEVAVNGRRQSMSVDRVLAAVGRQPCLDFLPRAWQKRLRREGRALEGVGLCLAGDADANNFRHAGIAMGEGLRAAMFLGGFLSHASSD</sequence>
<name>A0A7J4JHN6_9ARCH</name>
<dbReference type="InterPro" id="IPR036188">
    <property type="entry name" value="FAD/NAD-bd_sf"/>
</dbReference>
<comment type="caution">
    <text evidence="4">The sequence shown here is derived from an EMBL/GenBank/DDBJ whole genome shotgun (WGS) entry which is preliminary data.</text>
</comment>
<dbReference type="PRINTS" id="PR00469">
    <property type="entry name" value="PNDRDTASEII"/>
</dbReference>
<reference evidence="5" key="2">
    <citation type="submission" date="2021-03" db="EMBL/GenBank/DDBJ databases">
        <authorList>
            <person name="Jaffe A."/>
        </authorList>
    </citation>
    <scope>NUCLEOTIDE SEQUENCE</scope>
    <source>
        <strain evidence="5">RIFCSPLOWO2_01_FULL_58_19</strain>
    </source>
</reference>
<keyword evidence="2" id="KW-0560">Oxidoreductase</keyword>
<evidence type="ECO:0000256" key="2">
    <source>
        <dbReference type="ARBA" id="ARBA00023002"/>
    </source>
</evidence>
<feature type="domain" description="FAD/NAD(P)-binding" evidence="3">
    <location>
        <begin position="13"/>
        <end position="258"/>
    </location>
</feature>
<dbReference type="Proteomes" id="UP000678237">
    <property type="component" value="Unassembled WGS sequence"/>
</dbReference>
<dbReference type="GO" id="GO:0016491">
    <property type="term" value="F:oxidoreductase activity"/>
    <property type="evidence" value="ECO:0007669"/>
    <property type="project" value="UniProtKB-KW"/>
</dbReference>
<evidence type="ECO:0000313" key="5">
    <source>
        <dbReference type="EMBL" id="MBS3063222.1"/>
    </source>
</evidence>
<accession>A0A7J4JHN6</accession>
<proteinExistence type="predicted"/>
<evidence type="ECO:0000313" key="4">
    <source>
        <dbReference type="EMBL" id="HIH16099.1"/>
    </source>
</evidence>